<organism evidence="6 7">
    <name type="scientific">Chrysochromulina tobinii</name>
    <dbReference type="NCBI Taxonomy" id="1460289"/>
    <lineage>
        <taxon>Eukaryota</taxon>
        <taxon>Haptista</taxon>
        <taxon>Haptophyta</taxon>
        <taxon>Prymnesiophyceae</taxon>
        <taxon>Prymnesiales</taxon>
        <taxon>Chrysochromulinaceae</taxon>
        <taxon>Chrysochromulina</taxon>
    </lineage>
</organism>
<evidence type="ECO:0000313" key="7">
    <source>
        <dbReference type="Proteomes" id="UP000037460"/>
    </source>
</evidence>
<evidence type="ECO:0000256" key="2">
    <source>
        <dbReference type="ARBA" id="ARBA00023043"/>
    </source>
</evidence>
<keyword evidence="4" id="KW-0175">Coiled coil</keyword>
<name>A0A0M0JUH1_9EUKA</name>
<feature type="compositionally biased region" description="Basic and acidic residues" evidence="5">
    <location>
        <begin position="96"/>
        <end position="114"/>
    </location>
</feature>
<dbReference type="EMBL" id="JWZX01002320">
    <property type="protein sequence ID" value="KOO29967.1"/>
    <property type="molecule type" value="Genomic_DNA"/>
</dbReference>
<comment type="caution">
    <text evidence="6">The sequence shown here is derived from an EMBL/GenBank/DDBJ whole genome shotgun (WGS) entry which is preliminary data.</text>
</comment>
<dbReference type="PRINTS" id="PR01415">
    <property type="entry name" value="ANKYRIN"/>
</dbReference>
<feature type="region of interest" description="Disordered" evidence="5">
    <location>
        <begin position="89"/>
        <end position="122"/>
    </location>
</feature>
<sequence length="432" mass="46092">ELCLDFASFASRFRKGGFDAARAGDTAVLEALLAHGWCARTARDKRGASALHYAAGHGHVECCALLCAAGLEVDDRAQDGATPLHWAVAGMTSRGNPRDRAHDGAPRADDRQGRDSAGPNGFGTGGHLGMAKWLVGRGADVGAQTVDGNSILHWCAWAGTLEVLTWLTDHIRQLQRSGLAMHGGGTSTTSDGSCSLSGASPSKLDKRMSDSLSVHALNRNGCSAAHWAASGGGLEVCQWLAEELELDFSLPNLEGNTPLTKAIEHGREEIVRWLLVSGSCEPTLAEAAGYAARLAARHAAEDTTDRISEMMQSYLLAQHYLTQQQQQEATPMPGADDAPPDLAEMTPPADNKAREGTRAPDTAPRHARAPDTAPSETLVRLIDEALRHERARSVVAEERAARLEAQLAHVSRQLFEAQAKAIELLERSTSSK</sequence>
<keyword evidence="1" id="KW-0677">Repeat</keyword>
<dbReference type="InterPro" id="IPR050889">
    <property type="entry name" value="Dendritic_Spine_Reg/Scaffold"/>
</dbReference>
<proteinExistence type="predicted"/>
<dbReference type="Pfam" id="PF13637">
    <property type="entry name" value="Ank_4"/>
    <property type="match status" value="1"/>
</dbReference>
<dbReference type="Proteomes" id="UP000037460">
    <property type="component" value="Unassembled WGS sequence"/>
</dbReference>
<dbReference type="PROSITE" id="PS50088">
    <property type="entry name" value="ANK_REPEAT"/>
    <property type="match status" value="2"/>
</dbReference>
<reference evidence="7" key="1">
    <citation type="journal article" date="2015" name="PLoS Genet.">
        <title>Genome Sequence and Transcriptome Analyses of Chrysochromulina tobin: Metabolic Tools for Enhanced Algal Fitness in the Prominent Order Prymnesiales (Haptophyceae).</title>
        <authorList>
            <person name="Hovde B.T."/>
            <person name="Deodato C.R."/>
            <person name="Hunsperger H.M."/>
            <person name="Ryken S.A."/>
            <person name="Yost W."/>
            <person name="Jha R.K."/>
            <person name="Patterson J."/>
            <person name="Monnat R.J. Jr."/>
            <person name="Barlow S.B."/>
            <person name="Starkenburg S.R."/>
            <person name="Cattolico R.A."/>
        </authorList>
    </citation>
    <scope>NUCLEOTIDE SEQUENCE</scope>
    <source>
        <strain evidence="7">CCMP291</strain>
    </source>
</reference>
<dbReference type="Gene3D" id="1.25.40.20">
    <property type="entry name" value="Ankyrin repeat-containing domain"/>
    <property type="match status" value="2"/>
</dbReference>
<feature type="coiled-coil region" evidence="4">
    <location>
        <begin position="386"/>
        <end position="420"/>
    </location>
</feature>
<evidence type="ECO:0000313" key="6">
    <source>
        <dbReference type="EMBL" id="KOO29967.1"/>
    </source>
</evidence>
<dbReference type="SUPFAM" id="SSF48403">
    <property type="entry name" value="Ankyrin repeat"/>
    <property type="match status" value="1"/>
</dbReference>
<keyword evidence="7" id="KW-1185">Reference proteome</keyword>
<feature type="repeat" description="ANK" evidence="3">
    <location>
        <begin position="46"/>
        <end position="78"/>
    </location>
</feature>
<dbReference type="PANTHER" id="PTHR24166:SF48">
    <property type="entry name" value="PROTEIN VAPYRIN"/>
    <property type="match status" value="1"/>
</dbReference>
<dbReference type="PANTHER" id="PTHR24166">
    <property type="entry name" value="ROLLING PEBBLES, ISOFORM B"/>
    <property type="match status" value="1"/>
</dbReference>
<dbReference type="Pfam" id="PF12796">
    <property type="entry name" value="Ank_2"/>
    <property type="match status" value="2"/>
</dbReference>
<feature type="region of interest" description="Disordered" evidence="5">
    <location>
        <begin position="323"/>
        <end position="376"/>
    </location>
</feature>
<evidence type="ECO:0000256" key="5">
    <source>
        <dbReference type="SAM" id="MobiDB-lite"/>
    </source>
</evidence>
<keyword evidence="2 3" id="KW-0040">ANK repeat</keyword>
<gene>
    <name evidence="6" type="ORF">Ctob_004865</name>
</gene>
<dbReference type="SMART" id="SM00248">
    <property type="entry name" value="ANK"/>
    <property type="match status" value="5"/>
</dbReference>
<accession>A0A0M0JUH1</accession>
<dbReference type="OrthoDB" id="41909at2759"/>
<dbReference type="InterPro" id="IPR036770">
    <property type="entry name" value="Ankyrin_rpt-contain_sf"/>
</dbReference>
<feature type="non-terminal residue" evidence="6">
    <location>
        <position position="1"/>
    </location>
</feature>
<dbReference type="PROSITE" id="PS50297">
    <property type="entry name" value="ANK_REP_REGION"/>
    <property type="match status" value="2"/>
</dbReference>
<dbReference type="AlphaFoldDB" id="A0A0M0JUH1"/>
<evidence type="ECO:0000256" key="4">
    <source>
        <dbReference type="SAM" id="Coils"/>
    </source>
</evidence>
<evidence type="ECO:0000256" key="3">
    <source>
        <dbReference type="PROSITE-ProRule" id="PRU00023"/>
    </source>
</evidence>
<evidence type="ECO:0000256" key="1">
    <source>
        <dbReference type="ARBA" id="ARBA00022737"/>
    </source>
</evidence>
<protein>
    <submittedName>
        <fullName evidence="6">Ankyrin repeat protein</fullName>
    </submittedName>
</protein>
<feature type="repeat" description="ANK" evidence="3">
    <location>
        <begin position="254"/>
        <end position="279"/>
    </location>
</feature>
<dbReference type="InterPro" id="IPR002110">
    <property type="entry name" value="Ankyrin_rpt"/>
</dbReference>